<evidence type="ECO:0000313" key="3">
    <source>
        <dbReference type="Proteomes" id="UP001177023"/>
    </source>
</evidence>
<evidence type="ECO:0000313" key="2">
    <source>
        <dbReference type="EMBL" id="CAJ0580421.1"/>
    </source>
</evidence>
<dbReference type="AlphaFoldDB" id="A0AA36D483"/>
<feature type="chain" id="PRO_5041405179" evidence="1">
    <location>
        <begin position="21"/>
        <end position="83"/>
    </location>
</feature>
<reference evidence="2" key="1">
    <citation type="submission" date="2023-06" db="EMBL/GenBank/DDBJ databases">
        <authorList>
            <person name="Delattre M."/>
        </authorList>
    </citation>
    <scope>NUCLEOTIDE SEQUENCE</scope>
    <source>
        <strain evidence="2">AF72</strain>
    </source>
</reference>
<dbReference type="Proteomes" id="UP001177023">
    <property type="component" value="Unassembled WGS sequence"/>
</dbReference>
<keyword evidence="3" id="KW-1185">Reference proteome</keyword>
<feature type="signal peptide" evidence="1">
    <location>
        <begin position="1"/>
        <end position="20"/>
    </location>
</feature>
<accession>A0AA36D483</accession>
<name>A0AA36D483_9BILA</name>
<gene>
    <name evidence="2" type="ORF">MSPICULIGERA_LOCUS18619</name>
</gene>
<dbReference type="EMBL" id="CATQJA010002659">
    <property type="protein sequence ID" value="CAJ0580421.1"/>
    <property type="molecule type" value="Genomic_DNA"/>
</dbReference>
<feature type="non-terminal residue" evidence="2">
    <location>
        <position position="1"/>
    </location>
</feature>
<sequence>MGILYLLVFVFLITVNGVVAENQGNGLVTDVGSSFKVLGSNEELTVGGDEPAADDLPARLLNMDSMRIAMDYLRRQREKDSLN</sequence>
<keyword evidence="1" id="KW-0732">Signal</keyword>
<protein>
    <submittedName>
        <fullName evidence="2">Uncharacterized protein</fullName>
    </submittedName>
</protein>
<comment type="caution">
    <text evidence="2">The sequence shown here is derived from an EMBL/GenBank/DDBJ whole genome shotgun (WGS) entry which is preliminary data.</text>
</comment>
<organism evidence="2 3">
    <name type="scientific">Mesorhabditis spiculigera</name>
    <dbReference type="NCBI Taxonomy" id="96644"/>
    <lineage>
        <taxon>Eukaryota</taxon>
        <taxon>Metazoa</taxon>
        <taxon>Ecdysozoa</taxon>
        <taxon>Nematoda</taxon>
        <taxon>Chromadorea</taxon>
        <taxon>Rhabditida</taxon>
        <taxon>Rhabditina</taxon>
        <taxon>Rhabditomorpha</taxon>
        <taxon>Rhabditoidea</taxon>
        <taxon>Rhabditidae</taxon>
        <taxon>Mesorhabditinae</taxon>
        <taxon>Mesorhabditis</taxon>
    </lineage>
</organism>
<proteinExistence type="predicted"/>
<evidence type="ECO:0000256" key="1">
    <source>
        <dbReference type="SAM" id="SignalP"/>
    </source>
</evidence>